<feature type="region of interest" description="Disordered" evidence="1">
    <location>
        <begin position="39"/>
        <end position="62"/>
    </location>
</feature>
<reference evidence="2" key="1">
    <citation type="submission" date="2021-01" db="EMBL/GenBank/DDBJ databases">
        <authorList>
            <person name="Corre E."/>
            <person name="Pelletier E."/>
            <person name="Niang G."/>
            <person name="Scheremetjew M."/>
            <person name="Finn R."/>
            <person name="Kale V."/>
            <person name="Holt S."/>
            <person name="Cochrane G."/>
            <person name="Meng A."/>
            <person name="Brown T."/>
            <person name="Cohen L."/>
        </authorList>
    </citation>
    <scope>NUCLEOTIDE SEQUENCE</scope>
    <source>
        <strain evidence="2">DIVA3 518/3/11/1/6</strain>
    </source>
</reference>
<evidence type="ECO:0000256" key="1">
    <source>
        <dbReference type="SAM" id="MobiDB-lite"/>
    </source>
</evidence>
<gene>
    <name evidence="2" type="ORF">VSP0166_LOCUS709</name>
</gene>
<feature type="compositionally biased region" description="Basic and acidic residues" evidence="1">
    <location>
        <begin position="39"/>
        <end position="60"/>
    </location>
</feature>
<name>A0A7S4HI38_9EUKA</name>
<sequence>MTMLRALFPARSFAPLLRSRPVSVFGQFSAKRFYVKNNESQKKQRDNAAKERKLSVEDKTAPNVDEPITTYPEKKFDRAVWVYGCVLATLGGLLGLYKGYRYWSENTISLVYAGRGSGFDGDLDNQFQFPLSAASHYFNRSDNRLKEAKKFEGKYPTSVIPQLLLAQIYMQQGDLDASQAHLDQAHSFLEKYAKENECFSKLFPIVSVYKQDFPMAMKEVKEGRIWCVEGRVRTNRFQQGIIGQSSIVKLADNSLVIINPLTFTPEIVQEINSLGNVVALFSPATFHTAGLLDSTKHWPDAQVYTSIMKEKDLESLRSLKKPRIDLSGSANEFCNELVSIPLTSVGTNEIMVYDPSSRALIGPCEMIVRNTLFNDEKTVEDVGAAIGLGLFRGSYTQEYCPPNSNFMYVCKAHQLDKILVELYQFKVDTFILGHGGIVESTAEEFLKPNLHWIKYCGLKQDLKWHYSNAALF</sequence>
<organism evidence="2">
    <name type="scientific">Vannella robusta</name>
    <dbReference type="NCBI Taxonomy" id="1487602"/>
    <lineage>
        <taxon>Eukaryota</taxon>
        <taxon>Amoebozoa</taxon>
        <taxon>Discosea</taxon>
        <taxon>Flabellinia</taxon>
        <taxon>Vannellidae</taxon>
        <taxon>Vannella</taxon>
    </lineage>
</organism>
<evidence type="ECO:0000313" key="2">
    <source>
        <dbReference type="EMBL" id="CAE2199873.1"/>
    </source>
</evidence>
<protein>
    <submittedName>
        <fullName evidence="2">Uncharacterized protein</fullName>
    </submittedName>
</protein>
<dbReference type="EMBL" id="HBKP01001007">
    <property type="protein sequence ID" value="CAE2199873.1"/>
    <property type="molecule type" value="Transcribed_RNA"/>
</dbReference>
<dbReference type="AlphaFoldDB" id="A0A7S4HI38"/>
<accession>A0A7S4HI38</accession>
<proteinExistence type="predicted"/>